<keyword evidence="1" id="KW-1133">Transmembrane helix</keyword>
<feature type="transmembrane region" description="Helical" evidence="1">
    <location>
        <begin position="231"/>
        <end position="247"/>
    </location>
</feature>
<feature type="transmembrane region" description="Helical" evidence="1">
    <location>
        <begin position="157"/>
        <end position="177"/>
    </location>
</feature>
<feature type="transmembrane region" description="Helical" evidence="1">
    <location>
        <begin position="189"/>
        <end position="211"/>
    </location>
</feature>
<dbReference type="EMBL" id="JAACAK010000018">
    <property type="protein sequence ID" value="NIR74011.1"/>
    <property type="molecule type" value="Genomic_DNA"/>
</dbReference>
<keyword evidence="1" id="KW-0472">Membrane</keyword>
<accession>A0AAE5C7Z4</accession>
<keyword evidence="1" id="KW-0812">Transmembrane</keyword>
<feature type="transmembrane region" description="Helical" evidence="1">
    <location>
        <begin position="259"/>
        <end position="278"/>
    </location>
</feature>
<organism evidence="2 3">
    <name type="scientific">Candidatus Kutchimonas denitrificans</name>
    <dbReference type="NCBI Taxonomy" id="3056748"/>
    <lineage>
        <taxon>Bacteria</taxon>
        <taxon>Pseudomonadati</taxon>
        <taxon>Gemmatimonadota</taxon>
        <taxon>Gemmatimonadia</taxon>
        <taxon>Candidatus Palauibacterales</taxon>
        <taxon>Candidatus Palauibacteraceae</taxon>
        <taxon>Candidatus Kutchimonas</taxon>
    </lineage>
</organism>
<gene>
    <name evidence="2" type="ORF">GWO12_02670</name>
</gene>
<sequence length="304" mass="33266">MTAGSVSRPGSEVRRRRRRVGILLWLAALLLTLAAAGYQRMTGPSYPERGSFSVAGSQYEFELVRAATTAEGAEVRLPAADGLTGRVLHRRYRTDDEFVSVPLERRVGQLVAALPTQPPAGKLEYFVILDTPNGTRLIPRSGGSVVVRFKDPVPPHFLVPHIAFMFTAMLIGVRAGLGALFAPARMRRLAWTSLAVITVGGLVLGPIAQYYAFGAFWTGWPFDSDLTDNKVLLMWLVWVAACLVIALRPSRRHERVPRAAVTLAALVMLGVYVIPHSARGTELDYELYESGVPASEALKSGRDR</sequence>
<evidence type="ECO:0000256" key="1">
    <source>
        <dbReference type="SAM" id="Phobius"/>
    </source>
</evidence>
<reference evidence="2 3" key="1">
    <citation type="submission" date="2020-01" db="EMBL/GenBank/DDBJ databases">
        <title>Genomes assembled from Gulf of Kutch pelagic sediment metagenomes.</title>
        <authorList>
            <person name="Chandrashekar M."/>
            <person name="Mahajan M.S."/>
            <person name="Dave K.J."/>
            <person name="Vatsa P."/>
            <person name="Nathani N.M."/>
        </authorList>
    </citation>
    <scope>NUCLEOTIDE SEQUENCE [LARGE SCALE GENOMIC DNA]</scope>
    <source>
        <strain evidence="2">KS3-K002</strain>
    </source>
</reference>
<name>A0AAE5C7Z4_9BACT</name>
<dbReference type="Proteomes" id="UP000702544">
    <property type="component" value="Unassembled WGS sequence"/>
</dbReference>
<evidence type="ECO:0000313" key="2">
    <source>
        <dbReference type="EMBL" id="NIR74011.1"/>
    </source>
</evidence>
<dbReference type="AlphaFoldDB" id="A0AAE5C7Z4"/>
<evidence type="ECO:0000313" key="3">
    <source>
        <dbReference type="Proteomes" id="UP000702544"/>
    </source>
</evidence>
<comment type="caution">
    <text evidence="2">The sequence shown here is derived from an EMBL/GenBank/DDBJ whole genome shotgun (WGS) entry which is preliminary data.</text>
</comment>
<protein>
    <submittedName>
        <fullName evidence="2">Uncharacterized protein</fullName>
    </submittedName>
</protein>
<proteinExistence type="predicted"/>